<evidence type="ECO:0000256" key="7">
    <source>
        <dbReference type="SAM" id="Phobius"/>
    </source>
</evidence>
<dbReference type="GO" id="GO:0022857">
    <property type="term" value="F:transmembrane transporter activity"/>
    <property type="evidence" value="ECO:0007669"/>
    <property type="project" value="InterPro"/>
</dbReference>
<keyword evidence="2" id="KW-0813">Transport</keyword>
<gene>
    <name evidence="9" type="ORF">ET996_11080</name>
</gene>
<evidence type="ECO:0000256" key="1">
    <source>
        <dbReference type="ARBA" id="ARBA00004651"/>
    </source>
</evidence>
<keyword evidence="6 7" id="KW-0472">Membrane</keyword>
<feature type="transmembrane region" description="Helical" evidence="7">
    <location>
        <begin position="220"/>
        <end position="239"/>
    </location>
</feature>
<keyword evidence="3" id="KW-1003">Cell membrane</keyword>
<dbReference type="Pfam" id="PF05977">
    <property type="entry name" value="MFS_3"/>
    <property type="match status" value="1"/>
</dbReference>
<accession>A0A4Q9KJ01</accession>
<evidence type="ECO:0000256" key="3">
    <source>
        <dbReference type="ARBA" id="ARBA00022475"/>
    </source>
</evidence>
<organism evidence="9 10">
    <name type="scientific">Propioniciclava tarda</name>
    <dbReference type="NCBI Taxonomy" id="433330"/>
    <lineage>
        <taxon>Bacteria</taxon>
        <taxon>Bacillati</taxon>
        <taxon>Actinomycetota</taxon>
        <taxon>Actinomycetes</taxon>
        <taxon>Propionibacteriales</taxon>
        <taxon>Propionibacteriaceae</taxon>
        <taxon>Propioniciclava</taxon>
    </lineage>
</organism>
<dbReference type="AlphaFoldDB" id="A0A4Q9KJ01"/>
<evidence type="ECO:0000256" key="2">
    <source>
        <dbReference type="ARBA" id="ARBA00022448"/>
    </source>
</evidence>
<keyword evidence="10" id="KW-1185">Reference proteome</keyword>
<feature type="transmembrane region" description="Helical" evidence="7">
    <location>
        <begin position="153"/>
        <end position="173"/>
    </location>
</feature>
<dbReference type="SUPFAM" id="SSF103473">
    <property type="entry name" value="MFS general substrate transporter"/>
    <property type="match status" value="1"/>
</dbReference>
<dbReference type="RefSeq" id="WP_131172645.1">
    <property type="nucleotide sequence ID" value="NZ_FXTL01000014.1"/>
</dbReference>
<reference evidence="9 10" key="1">
    <citation type="submission" date="2019-01" db="EMBL/GenBank/DDBJ databases">
        <title>Lactibacter flavus gen. nov., sp. nov., a novel bacterium of the family Propionibacteriaceae isolated from raw milk and dairy products.</title>
        <authorList>
            <person name="Huptas C."/>
            <person name="Wenning M."/>
            <person name="Breitenwieser F."/>
            <person name="Doll E."/>
            <person name="Von Neubeck M."/>
            <person name="Busse H.-J."/>
            <person name="Scherer S."/>
        </authorList>
    </citation>
    <scope>NUCLEOTIDE SEQUENCE [LARGE SCALE GENOMIC DNA]</scope>
    <source>
        <strain evidence="9 10">DSM 22130</strain>
    </source>
</reference>
<feature type="transmembrane region" description="Helical" evidence="7">
    <location>
        <begin position="282"/>
        <end position="299"/>
    </location>
</feature>
<dbReference type="OrthoDB" id="9775268at2"/>
<evidence type="ECO:0000256" key="6">
    <source>
        <dbReference type="ARBA" id="ARBA00023136"/>
    </source>
</evidence>
<feature type="transmembrane region" description="Helical" evidence="7">
    <location>
        <begin position="342"/>
        <end position="362"/>
    </location>
</feature>
<feature type="transmembrane region" description="Helical" evidence="7">
    <location>
        <begin position="44"/>
        <end position="65"/>
    </location>
</feature>
<dbReference type="InterPro" id="IPR036259">
    <property type="entry name" value="MFS_trans_sf"/>
</dbReference>
<comment type="subcellular location">
    <subcellularLocation>
        <location evidence="1">Cell membrane</location>
        <topology evidence="1">Multi-pass membrane protein</topology>
    </subcellularLocation>
</comment>
<comment type="caution">
    <text evidence="9">The sequence shown here is derived from an EMBL/GenBank/DDBJ whole genome shotgun (WGS) entry which is preliminary data.</text>
</comment>
<dbReference type="PANTHER" id="PTHR23513">
    <property type="entry name" value="INTEGRAL MEMBRANE EFFLUX PROTEIN-RELATED"/>
    <property type="match status" value="1"/>
</dbReference>
<evidence type="ECO:0000313" key="10">
    <source>
        <dbReference type="Proteomes" id="UP000291933"/>
    </source>
</evidence>
<evidence type="ECO:0000256" key="5">
    <source>
        <dbReference type="ARBA" id="ARBA00022989"/>
    </source>
</evidence>
<name>A0A4Q9KJ01_PROTD</name>
<protein>
    <submittedName>
        <fullName evidence="9">MFS transporter</fullName>
    </submittedName>
</protein>
<evidence type="ECO:0000313" key="9">
    <source>
        <dbReference type="EMBL" id="TBT94402.1"/>
    </source>
</evidence>
<keyword evidence="5 7" id="KW-1133">Transmembrane helix</keyword>
<proteinExistence type="predicted"/>
<sequence length="424" mass="44878">MFASLSVPNYRRYFSGVLASNIGSWMSRTAASWLVLVELTPGDMSAIGLLTGLMFLPALLLSPYAGTLADRIPKRRLMIGAQCVMLVDSALLGVLIITGNIQLWQVFVITFIDGCAGAVDAPARQAFVSELVPKDLLSNAIGLNSANFNAARLFGPGIAGLLIALIGTGPVFLVNTSTFVVLLWATISLDASALLVSDAPPRGKGGLKDALRYVRRRPDLMLLLFVGFMMGNFAFNFAISNPSMAKIEFGKGPPEFGMLGSLMGVGALGAALLSAARKRPRLRYILVAMLGFALFQAASGAAPEFWMFAALQVPIGLCAITAVVTANTLLQTSVAGAVRGRVMALWMVFLLGGAPVISPLVGWVGTAFGPRATVYFGAVAIALTFAGVLGYLMAHDRARLRLQWSATRPIVVYYAPGDAQVDRA</sequence>
<feature type="transmembrane region" description="Helical" evidence="7">
    <location>
        <begin position="305"/>
        <end position="330"/>
    </location>
</feature>
<feature type="transmembrane region" description="Helical" evidence="7">
    <location>
        <begin position="374"/>
        <end position="394"/>
    </location>
</feature>
<dbReference type="InterPro" id="IPR010290">
    <property type="entry name" value="TM_effector"/>
</dbReference>
<feature type="transmembrane region" description="Helical" evidence="7">
    <location>
        <begin position="259"/>
        <end position="275"/>
    </location>
</feature>
<feature type="domain" description="Major facilitator superfamily (MFS) profile" evidence="8">
    <location>
        <begin position="1"/>
        <end position="194"/>
    </location>
</feature>
<dbReference type="InterPro" id="IPR020846">
    <property type="entry name" value="MFS_dom"/>
</dbReference>
<dbReference type="Gene3D" id="1.20.1250.20">
    <property type="entry name" value="MFS general substrate transporter like domains"/>
    <property type="match status" value="1"/>
</dbReference>
<evidence type="ECO:0000259" key="8">
    <source>
        <dbReference type="PROSITE" id="PS50850"/>
    </source>
</evidence>
<dbReference type="EMBL" id="SDMR01000014">
    <property type="protein sequence ID" value="TBT94402.1"/>
    <property type="molecule type" value="Genomic_DNA"/>
</dbReference>
<dbReference type="CDD" id="cd06173">
    <property type="entry name" value="MFS_MefA_like"/>
    <property type="match status" value="1"/>
</dbReference>
<dbReference type="GO" id="GO:0005886">
    <property type="term" value="C:plasma membrane"/>
    <property type="evidence" value="ECO:0007669"/>
    <property type="project" value="UniProtKB-SubCell"/>
</dbReference>
<evidence type="ECO:0000256" key="4">
    <source>
        <dbReference type="ARBA" id="ARBA00022692"/>
    </source>
</evidence>
<dbReference type="Proteomes" id="UP000291933">
    <property type="component" value="Unassembled WGS sequence"/>
</dbReference>
<keyword evidence="4 7" id="KW-0812">Transmembrane</keyword>
<dbReference type="PANTHER" id="PTHR23513:SF11">
    <property type="entry name" value="STAPHYLOFERRIN A TRANSPORTER"/>
    <property type="match status" value="1"/>
</dbReference>
<dbReference type="PROSITE" id="PS50850">
    <property type="entry name" value="MFS"/>
    <property type="match status" value="1"/>
</dbReference>